<name>A0AAW1TZZ8_9CUCU</name>
<dbReference type="Pfam" id="PF00650">
    <property type="entry name" value="CRAL_TRIO"/>
    <property type="match status" value="1"/>
</dbReference>
<dbReference type="PANTHER" id="PTHR10174:SF222">
    <property type="entry name" value="GH10083P-RELATED"/>
    <property type="match status" value="1"/>
</dbReference>
<dbReference type="SUPFAM" id="SSF52087">
    <property type="entry name" value="CRAL/TRIO domain"/>
    <property type="match status" value="1"/>
</dbReference>
<evidence type="ECO:0000313" key="2">
    <source>
        <dbReference type="EMBL" id="KAK9873301.1"/>
    </source>
</evidence>
<dbReference type="PRINTS" id="PR00180">
    <property type="entry name" value="CRETINALDHBP"/>
</dbReference>
<dbReference type="Gene3D" id="3.40.525.10">
    <property type="entry name" value="CRAL-TRIO lipid binding domain"/>
    <property type="match status" value="1"/>
</dbReference>
<dbReference type="GO" id="GO:1902936">
    <property type="term" value="F:phosphatidylinositol bisphosphate binding"/>
    <property type="evidence" value="ECO:0007669"/>
    <property type="project" value="TreeGrafter"/>
</dbReference>
<sequence length="304" mass="35396">MNTVVTGVTTIMQLSDLKSSRDDILKKHGKTQLSFQSDVEILRCWIEKQPHLPRDQLQDEFLEIILIKNKYSIEKSKGKIENYCTLKGLQRYRYLSEIEITVPSSEPQFYIPLPKLTDDHHRIIVLKIWDPEKWEIKGDVASGFVIREILARFDYNDGEIFIFDWSECTPAILSKLRVNILIDVVNIVFKAYSARIKKIHLINKIASTFFNWAKPFLPSKLVSRVQLHENISTVAEILPAKCLPKDYGGELKTLHEFIKDFDSIYAEHMEDLLQYVDTKSREEKRQGGSIMDEMQGTFKKLEID</sequence>
<proteinExistence type="predicted"/>
<evidence type="ECO:0000313" key="3">
    <source>
        <dbReference type="Proteomes" id="UP001431783"/>
    </source>
</evidence>
<feature type="domain" description="CRAL-TRIO" evidence="1">
    <location>
        <begin position="139"/>
        <end position="255"/>
    </location>
</feature>
<dbReference type="EMBL" id="JARQZJ010000017">
    <property type="protein sequence ID" value="KAK9873301.1"/>
    <property type="molecule type" value="Genomic_DNA"/>
</dbReference>
<dbReference type="AlphaFoldDB" id="A0AAW1TZZ8"/>
<dbReference type="InterPro" id="IPR036273">
    <property type="entry name" value="CRAL/TRIO_N_dom_sf"/>
</dbReference>
<gene>
    <name evidence="2" type="ORF">WA026_021790</name>
</gene>
<comment type="caution">
    <text evidence="2">The sequence shown here is derived from an EMBL/GenBank/DDBJ whole genome shotgun (WGS) entry which is preliminary data.</text>
</comment>
<dbReference type="PROSITE" id="PS50191">
    <property type="entry name" value="CRAL_TRIO"/>
    <property type="match status" value="1"/>
</dbReference>
<keyword evidence="3" id="KW-1185">Reference proteome</keyword>
<evidence type="ECO:0000259" key="1">
    <source>
        <dbReference type="PROSITE" id="PS50191"/>
    </source>
</evidence>
<dbReference type="CDD" id="cd00170">
    <property type="entry name" value="SEC14"/>
    <property type="match status" value="1"/>
</dbReference>
<reference evidence="2 3" key="1">
    <citation type="submission" date="2023-03" db="EMBL/GenBank/DDBJ databases">
        <title>Genome insight into feeding habits of ladybird beetles.</title>
        <authorList>
            <person name="Li H.-S."/>
            <person name="Huang Y.-H."/>
            <person name="Pang H."/>
        </authorList>
    </citation>
    <scope>NUCLEOTIDE SEQUENCE [LARGE SCALE GENOMIC DNA]</scope>
    <source>
        <strain evidence="2">SYSU_2023b</strain>
        <tissue evidence="2">Whole body</tissue>
    </source>
</reference>
<dbReference type="SUPFAM" id="SSF46938">
    <property type="entry name" value="CRAL/TRIO N-terminal domain"/>
    <property type="match status" value="1"/>
</dbReference>
<dbReference type="Proteomes" id="UP001431783">
    <property type="component" value="Unassembled WGS sequence"/>
</dbReference>
<organism evidence="2 3">
    <name type="scientific">Henosepilachna vigintioctopunctata</name>
    <dbReference type="NCBI Taxonomy" id="420089"/>
    <lineage>
        <taxon>Eukaryota</taxon>
        <taxon>Metazoa</taxon>
        <taxon>Ecdysozoa</taxon>
        <taxon>Arthropoda</taxon>
        <taxon>Hexapoda</taxon>
        <taxon>Insecta</taxon>
        <taxon>Pterygota</taxon>
        <taxon>Neoptera</taxon>
        <taxon>Endopterygota</taxon>
        <taxon>Coleoptera</taxon>
        <taxon>Polyphaga</taxon>
        <taxon>Cucujiformia</taxon>
        <taxon>Coccinelloidea</taxon>
        <taxon>Coccinellidae</taxon>
        <taxon>Epilachninae</taxon>
        <taxon>Epilachnini</taxon>
        <taxon>Henosepilachna</taxon>
    </lineage>
</organism>
<dbReference type="GO" id="GO:0016020">
    <property type="term" value="C:membrane"/>
    <property type="evidence" value="ECO:0007669"/>
    <property type="project" value="TreeGrafter"/>
</dbReference>
<dbReference type="PANTHER" id="PTHR10174">
    <property type="entry name" value="ALPHA-TOCOPHEROL TRANSFER PROTEIN-RELATED"/>
    <property type="match status" value="1"/>
</dbReference>
<protein>
    <recommendedName>
        <fullName evidence="1">CRAL-TRIO domain-containing protein</fullName>
    </recommendedName>
</protein>
<dbReference type="InterPro" id="IPR001251">
    <property type="entry name" value="CRAL-TRIO_dom"/>
</dbReference>
<dbReference type="InterPro" id="IPR036865">
    <property type="entry name" value="CRAL-TRIO_dom_sf"/>
</dbReference>
<accession>A0AAW1TZZ8</accession>